<evidence type="ECO:0000256" key="4">
    <source>
        <dbReference type="ARBA" id="ARBA00022670"/>
    </source>
</evidence>
<dbReference type="SMART" id="SM00020">
    <property type="entry name" value="Tryp_SPc"/>
    <property type="match status" value="1"/>
</dbReference>
<evidence type="ECO:0000256" key="7">
    <source>
        <dbReference type="ARBA" id="ARBA00022825"/>
    </source>
</evidence>
<evidence type="ECO:0000256" key="5">
    <source>
        <dbReference type="ARBA" id="ARBA00022729"/>
    </source>
</evidence>
<sequence length="261" mass="28042">MFSTLLVLLSVATLGCALHLPIGPEFLLKNGPIKRIYGGKNTPIEKIPWQVSLQNNGSHVCGGVIYSKNIIITAAHCVDKKNPRIFDVRVGSSTSNNGGSVIKVEKITVHDSYTSRSTVEYDIALLLLSSPLEMGPAVKAIPLAESVPNDGAVVLVSGWGRTDTETIAKYLKSVYANIVNREECARAYGDKQFTQVTICAASPGKDSCSCDSGGPLVYEGKLVGIVSYGFGCADPRHPGVYTNIVELRKWIKDEAKKLSSI</sequence>
<accession>A0A6P8WD23</accession>
<organism evidence="14 15">
    <name type="scientific">Drosophila albomicans</name>
    <name type="common">Fruit fly</name>
    <dbReference type="NCBI Taxonomy" id="7291"/>
    <lineage>
        <taxon>Eukaryota</taxon>
        <taxon>Metazoa</taxon>
        <taxon>Ecdysozoa</taxon>
        <taxon>Arthropoda</taxon>
        <taxon>Hexapoda</taxon>
        <taxon>Insecta</taxon>
        <taxon>Pterygota</taxon>
        <taxon>Neoptera</taxon>
        <taxon>Endopterygota</taxon>
        <taxon>Diptera</taxon>
        <taxon>Brachycera</taxon>
        <taxon>Muscomorpha</taxon>
        <taxon>Ephydroidea</taxon>
        <taxon>Drosophilidae</taxon>
        <taxon>Drosophila</taxon>
    </lineage>
</organism>
<dbReference type="Pfam" id="PF00089">
    <property type="entry name" value="Trypsin"/>
    <property type="match status" value="1"/>
</dbReference>
<keyword evidence="4" id="KW-0645">Protease</keyword>
<feature type="chain" id="PRO_5039678755" description="trypsin" evidence="12">
    <location>
        <begin position="18"/>
        <end position="261"/>
    </location>
</feature>
<dbReference type="Proteomes" id="UP000515160">
    <property type="component" value="Chromosome 2L"/>
</dbReference>
<dbReference type="PROSITE" id="PS00134">
    <property type="entry name" value="TRYPSIN_HIS"/>
    <property type="match status" value="1"/>
</dbReference>
<keyword evidence="5 12" id="KW-0732">Signal</keyword>
<reference evidence="15" key="1">
    <citation type="submission" date="2025-08" db="UniProtKB">
        <authorList>
            <consortium name="RefSeq"/>
        </authorList>
    </citation>
    <scope>IDENTIFICATION</scope>
    <source>
        <strain evidence="15">15112-1751.03</strain>
        <tissue evidence="15">Whole Adult</tissue>
    </source>
</reference>
<evidence type="ECO:0000256" key="3">
    <source>
        <dbReference type="ARBA" id="ARBA00022525"/>
    </source>
</evidence>
<keyword evidence="3" id="KW-0964">Secreted</keyword>
<dbReference type="GO" id="GO:0005576">
    <property type="term" value="C:extracellular region"/>
    <property type="evidence" value="ECO:0007669"/>
    <property type="project" value="UniProtKB-SubCell"/>
</dbReference>
<keyword evidence="14" id="KW-1185">Reference proteome</keyword>
<dbReference type="Gene3D" id="2.40.10.10">
    <property type="entry name" value="Trypsin-like serine proteases"/>
    <property type="match status" value="1"/>
</dbReference>
<dbReference type="InterPro" id="IPR043504">
    <property type="entry name" value="Peptidase_S1_PA_chymotrypsin"/>
</dbReference>
<keyword evidence="6" id="KW-0378">Hydrolase</keyword>
<evidence type="ECO:0000256" key="8">
    <source>
        <dbReference type="ARBA" id="ARBA00023145"/>
    </source>
</evidence>
<keyword evidence="9" id="KW-1015">Disulfide bond</keyword>
<comment type="catalytic activity">
    <reaction evidence="10">
        <text>Preferential cleavage: Arg-|-Xaa, Lys-|-Xaa.</text>
        <dbReference type="EC" id="3.4.21.4"/>
    </reaction>
</comment>
<evidence type="ECO:0000256" key="2">
    <source>
        <dbReference type="ARBA" id="ARBA00007664"/>
    </source>
</evidence>
<dbReference type="PRINTS" id="PR00722">
    <property type="entry name" value="CHYMOTRYPSIN"/>
</dbReference>
<feature type="signal peptide" evidence="12">
    <location>
        <begin position="1"/>
        <end position="17"/>
    </location>
</feature>
<dbReference type="InterPro" id="IPR018114">
    <property type="entry name" value="TRYPSIN_HIS"/>
</dbReference>
<evidence type="ECO:0000256" key="6">
    <source>
        <dbReference type="ARBA" id="ARBA00022801"/>
    </source>
</evidence>
<dbReference type="RefSeq" id="XP_034101561.2">
    <property type="nucleotide sequence ID" value="XM_034245670.2"/>
</dbReference>
<dbReference type="SUPFAM" id="SSF50494">
    <property type="entry name" value="Trypsin-like serine proteases"/>
    <property type="match status" value="1"/>
</dbReference>
<dbReference type="FunFam" id="2.40.10.10:FF:000077">
    <property type="entry name" value="Predicted protein"/>
    <property type="match status" value="1"/>
</dbReference>
<keyword evidence="7" id="KW-0720">Serine protease</keyword>
<dbReference type="AlphaFoldDB" id="A0A6P8WD23"/>
<proteinExistence type="inferred from homology"/>
<keyword evidence="8" id="KW-0865">Zymogen</keyword>
<dbReference type="InterPro" id="IPR050430">
    <property type="entry name" value="Peptidase_S1"/>
</dbReference>
<evidence type="ECO:0000313" key="14">
    <source>
        <dbReference type="Proteomes" id="UP000515160"/>
    </source>
</evidence>
<dbReference type="InterPro" id="IPR009003">
    <property type="entry name" value="Peptidase_S1_PA"/>
</dbReference>
<evidence type="ECO:0000256" key="9">
    <source>
        <dbReference type="ARBA" id="ARBA00023157"/>
    </source>
</evidence>
<dbReference type="GO" id="GO:0004252">
    <property type="term" value="F:serine-type endopeptidase activity"/>
    <property type="evidence" value="ECO:0007669"/>
    <property type="project" value="UniProtKB-EC"/>
</dbReference>
<dbReference type="PANTHER" id="PTHR24276">
    <property type="entry name" value="POLYSERASE-RELATED"/>
    <property type="match status" value="1"/>
</dbReference>
<dbReference type="GeneID" id="117566168"/>
<evidence type="ECO:0000256" key="12">
    <source>
        <dbReference type="SAM" id="SignalP"/>
    </source>
</evidence>
<protein>
    <recommendedName>
        <fullName evidence="11">trypsin</fullName>
        <ecNumber evidence="11">3.4.21.4</ecNumber>
    </recommendedName>
</protein>
<evidence type="ECO:0000313" key="15">
    <source>
        <dbReference type="RefSeq" id="XP_034101561.2"/>
    </source>
</evidence>
<dbReference type="InterPro" id="IPR001254">
    <property type="entry name" value="Trypsin_dom"/>
</dbReference>
<dbReference type="GO" id="GO:0006508">
    <property type="term" value="P:proteolysis"/>
    <property type="evidence" value="ECO:0007669"/>
    <property type="project" value="UniProtKB-KW"/>
</dbReference>
<dbReference type="PROSITE" id="PS50240">
    <property type="entry name" value="TRYPSIN_DOM"/>
    <property type="match status" value="1"/>
</dbReference>
<dbReference type="EC" id="3.4.21.4" evidence="11"/>
<feature type="domain" description="Peptidase S1" evidence="13">
    <location>
        <begin position="36"/>
        <end position="256"/>
    </location>
</feature>
<dbReference type="CDD" id="cd00190">
    <property type="entry name" value="Tryp_SPc"/>
    <property type="match status" value="1"/>
</dbReference>
<dbReference type="OrthoDB" id="10059102at2759"/>
<comment type="subcellular location">
    <subcellularLocation>
        <location evidence="1">Secreted</location>
        <location evidence="1">Extracellular space</location>
    </subcellularLocation>
</comment>
<evidence type="ECO:0000256" key="1">
    <source>
        <dbReference type="ARBA" id="ARBA00004239"/>
    </source>
</evidence>
<comment type="similarity">
    <text evidence="2">Belongs to the peptidase S1 family.</text>
</comment>
<evidence type="ECO:0000256" key="10">
    <source>
        <dbReference type="ARBA" id="ARBA00036320"/>
    </source>
</evidence>
<evidence type="ECO:0000256" key="11">
    <source>
        <dbReference type="ARBA" id="ARBA00038868"/>
    </source>
</evidence>
<gene>
    <name evidence="15" type="primary">LOC117566168</name>
</gene>
<name>A0A6P8WD23_DROAB</name>
<dbReference type="PANTHER" id="PTHR24276:SF91">
    <property type="entry name" value="AT26814P-RELATED"/>
    <property type="match status" value="1"/>
</dbReference>
<dbReference type="InterPro" id="IPR001314">
    <property type="entry name" value="Peptidase_S1A"/>
</dbReference>
<evidence type="ECO:0000259" key="13">
    <source>
        <dbReference type="PROSITE" id="PS50240"/>
    </source>
</evidence>